<feature type="compositionally biased region" description="Acidic residues" evidence="1">
    <location>
        <begin position="84"/>
        <end position="113"/>
    </location>
</feature>
<name>A0AAE3JTQ8_9FIRM</name>
<sequence length="164" mass="17330">MSRKSKRILLTLASAAVGAACGAAIYFIRKGKADLETDFDDFKDEFEEEEPAPAERTYTTLPKTKGAEDAAPDPESAACNEGSETADAEAESETAESEEEDAEKENCADDSESACEAPKAESGDDEADSCEEETTAETAGVAEETPSAANREVSPQEESEVTAE</sequence>
<gene>
    <name evidence="3" type="ORF">L0N21_14635</name>
</gene>
<feature type="compositionally biased region" description="Low complexity" evidence="1">
    <location>
        <begin position="136"/>
        <end position="145"/>
    </location>
</feature>
<accession>A0AAE3JTQ8</accession>
<feature type="signal peptide" evidence="2">
    <location>
        <begin position="1"/>
        <end position="19"/>
    </location>
</feature>
<dbReference type="EMBL" id="JAKNFS010000023">
    <property type="protein sequence ID" value="MCG4766731.1"/>
    <property type="molecule type" value="Genomic_DNA"/>
</dbReference>
<dbReference type="RefSeq" id="WP_238033531.1">
    <property type="nucleotide sequence ID" value="NZ_JAKNFS010000023.1"/>
</dbReference>
<dbReference type="AlphaFoldDB" id="A0AAE3JTQ8"/>
<reference evidence="3" key="1">
    <citation type="submission" date="2022-01" db="EMBL/GenBank/DDBJ databases">
        <title>Collection of gut derived symbiotic bacterial strains cultured from healthy donors.</title>
        <authorList>
            <person name="Lin H."/>
            <person name="Kohout C."/>
            <person name="Waligurski E."/>
            <person name="Pamer E.G."/>
        </authorList>
    </citation>
    <scope>NUCLEOTIDE SEQUENCE</scope>
    <source>
        <strain evidence="3">DFI.5.49</strain>
    </source>
</reference>
<evidence type="ECO:0000313" key="4">
    <source>
        <dbReference type="Proteomes" id="UP001199915"/>
    </source>
</evidence>
<dbReference type="PROSITE" id="PS51257">
    <property type="entry name" value="PROKAR_LIPOPROTEIN"/>
    <property type="match status" value="1"/>
</dbReference>
<keyword evidence="2" id="KW-0732">Signal</keyword>
<organism evidence="3 4">
    <name type="scientific">Fusicatenibacter saccharivorans</name>
    <dbReference type="NCBI Taxonomy" id="1150298"/>
    <lineage>
        <taxon>Bacteria</taxon>
        <taxon>Bacillati</taxon>
        <taxon>Bacillota</taxon>
        <taxon>Clostridia</taxon>
        <taxon>Lachnospirales</taxon>
        <taxon>Lachnospiraceae</taxon>
        <taxon>Fusicatenibacter</taxon>
    </lineage>
</organism>
<protein>
    <submittedName>
        <fullName evidence="3">Uncharacterized protein</fullName>
    </submittedName>
</protein>
<evidence type="ECO:0000256" key="2">
    <source>
        <dbReference type="SAM" id="SignalP"/>
    </source>
</evidence>
<proteinExistence type="predicted"/>
<feature type="region of interest" description="Disordered" evidence="1">
    <location>
        <begin position="41"/>
        <end position="164"/>
    </location>
</feature>
<evidence type="ECO:0000256" key="1">
    <source>
        <dbReference type="SAM" id="MobiDB-lite"/>
    </source>
</evidence>
<comment type="caution">
    <text evidence="3">The sequence shown here is derived from an EMBL/GenBank/DDBJ whole genome shotgun (WGS) entry which is preliminary data.</text>
</comment>
<dbReference type="Proteomes" id="UP001199915">
    <property type="component" value="Unassembled WGS sequence"/>
</dbReference>
<feature type="compositionally biased region" description="Acidic residues" evidence="1">
    <location>
        <begin position="123"/>
        <end position="135"/>
    </location>
</feature>
<feature type="chain" id="PRO_5041945078" evidence="2">
    <location>
        <begin position="20"/>
        <end position="164"/>
    </location>
</feature>
<feature type="compositionally biased region" description="Acidic residues" evidence="1">
    <location>
        <begin position="41"/>
        <end position="52"/>
    </location>
</feature>
<evidence type="ECO:0000313" key="3">
    <source>
        <dbReference type="EMBL" id="MCG4766731.1"/>
    </source>
</evidence>
<feature type="compositionally biased region" description="Acidic residues" evidence="1">
    <location>
        <begin position="155"/>
        <end position="164"/>
    </location>
</feature>